<organism evidence="10 11">
    <name type="scientific">Mastigocoleus testarum BC008</name>
    <dbReference type="NCBI Taxonomy" id="371196"/>
    <lineage>
        <taxon>Bacteria</taxon>
        <taxon>Bacillati</taxon>
        <taxon>Cyanobacteriota</taxon>
        <taxon>Cyanophyceae</taxon>
        <taxon>Nostocales</taxon>
        <taxon>Hapalosiphonaceae</taxon>
        <taxon>Mastigocoleus</taxon>
    </lineage>
</organism>
<keyword evidence="3 8" id="KW-0812">Transmembrane</keyword>
<feature type="transmembrane region" description="Helical" evidence="8">
    <location>
        <begin position="200"/>
        <end position="218"/>
    </location>
</feature>
<comment type="function">
    <text evidence="8">Required for H(+) efflux immediately after light irradiation to form a rapid H(+) concentration gradient across the thylakoid membranes. Together with PxcL, contributes to transient H(+) uptake following dark to light transition.</text>
</comment>
<keyword evidence="8" id="KW-1003">Cell membrane</keyword>
<reference evidence="10 11" key="1">
    <citation type="journal article" date="2015" name="Genome Announc.">
        <title>Draft Genome of the Euendolithic (true boring) Cyanobacterium Mastigocoleus testarum strain BC008.</title>
        <authorList>
            <person name="Guida B.S."/>
            <person name="Garcia-Pichel F."/>
        </authorList>
    </citation>
    <scope>NUCLEOTIDE SEQUENCE [LARGE SCALE GENOMIC DNA]</scope>
    <source>
        <strain evidence="10 11">BC008</strain>
    </source>
</reference>
<keyword evidence="2 8" id="KW-0813">Transport</keyword>
<keyword evidence="4 8" id="KW-0375">Hydrogen ion transport</keyword>
<gene>
    <name evidence="8" type="primary">pxcA</name>
    <name evidence="10" type="ORF">BC008_11715</name>
</gene>
<feature type="transmembrane region" description="Helical" evidence="8">
    <location>
        <begin position="344"/>
        <end position="363"/>
    </location>
</feature>
<evidence type="ECO:0000256" key="7">
    <source>
        <dbReference type="ARBA" id="ARBA00023136"/>
    </source>
</evidence>
<evidence type="ECO:0000313" key="11">
    <source>
        <dbReference type="Proteomes" id="UP000053372"/>
    </source>
</evidence>
<dbReference type="AlphaFoldDB" id="A0A0V7ZEQ8"/>
<evidence type="ECO:0000256" key="8">
    <source>
        <dbReference type="HAMAP-Rule" id="MF_01308"/>
    </source>
</evidence>
<dbReference type="PANTHER" id="PTHR33650:SF2">
    <property type="entry name" value="CHLOROPLAST ENVELOPE MEMBRANE PROTEIN"/>
    <property type="match status" value="1"/>
</dbReference>
<dbReference type="PANTHER" id="PTHR33650">
    <property type="entry name" value="CHLOROPLAST ENVELOPE MEMBRANE PROTEIN-RELATED"/>
    <property type="match status" value="1"/>
</dbReference>
<name>A0A0V7ZEQ8_9CYAN</name>
<keyword evidence="5 8" id="KW-1133">Transmembrane helix</keyword>
<dbReference type="InterPro" id="IPR004282">
    <property type="entry name" value="CemA"/>
</dbReference>
<dbReference type="GO" id="GO:0005886">
    <property type="term" value="C:plasma membrane"/>
    <property type="evidence" value="ECO:0007669"/>
    <property type="project" value="UniProtKB-SubCell"/>
</dbReference>
<dbReference type="Pfam" id="PF03040">
    <property type="entry name" value="CemA"/>
    <property type="match status" value="1"/>
</dbReference>
<keyword evidence="8" id="KW-0997">Cell inner membrane</keyword>
<dbReference type="HAMAP" id="MF_01308">
    <property type="entry name" value="CemA_PxcA"/>
    <property type="match status" value="1"/>
</dbReference>
<dbReference type="RefSeq" id="WP_027845399.1">
    <property type="nucleotide sequence ID" value="NZ_LMTZ01000146.1"/>
</dbReference>
<keyword evidence="9" id="KW-0175">Coiled coil</keyword>
<protein>
    <recommendedName>
        <fullName evidence="8">Proton extrusion protein PxcA</fullName>
    </recommendedName>
</protein>
<comment type="caution">
    <text evidence="10">The sequence shown here is derived from an EMBL/GenBank/DDBJ whole genome shotgun (WGS) entry which is preliminary data.</text>
</comment>
<evidence type="ECO:0000256" key="3">
    <source>
        <dbReference type="ARBA" id="ARBA00022692"/>
    </source>
</evidence>
<feature type="transmembrane region" description="Helical" evidence="8">
    <location>
        <begin position="383"/>
        <end position="402"/>
    </location>
</feature>
<keyword evidence="11" id="KW-1185">Reference proteome</keyword>
<evidence type="ECO:0000256" key="9">
    <source>
        <dbReference type="SAM" id="Coils"/>
    </source>
</evidence>
<evidence type="ECO:0000256" key="6">
    <source>
        <dbReference type="ARBA" id="ARBA00023065"/>
    </source>
</evidence>
<dbReference type="Proteomes" id="UP000053372">
    <property type="component" value="Unassembled WGS sequence"/>
</dbReference>
<comment type="similarity">
    <text evidence="8">Belongs to the CemA family.</text>
</comment>
<dbReference type="OrthoDB" id="418298at2"/>
<feature type="coiled-coil region" evidence="9">
    <location>
        <begin position="274"/>
        <end position="302"/>
    </location>
</feature>
<proteinExistence type="inferred from homology"/>
<evidence type="ECO:0000256" key="2">
    <source>
        <dbReference type="ARBA" id="ARBA00022448"/>
    </source>
</evidence>
<sequence>MTSSPPKKQAYLIGKVKEYFSFTTRRIVRTPERSLEKAYECTLKIKDLEDEYFYGETITSDAVSESTVLSSVIRADVDKHLTIAKLRLAEFKASSFVLGELDRQNISKLKVVEEVIARYKASDSQSSAAIVPLLSGSSSNSSISGEFSSLDELDTAGDFQSSLGRTSLGRTISKLKTDFNPKGEENYIRTFRSSKAKSRIALRFAIILIVVPLIAQHVSKQFIISPIVSEFRESNNASPFLHNEMKEEAFKELNTYKETLEFQHFVTKSPELSEEAIEEKLAEKAEELNEEFREKSNSAVSNVFADMFALVVFGIVALVRRKDFIVLKSFLDDLVYGLSDTAKAFILILFTDIFVGFHSPHGWDVLLEGIAGHLGVEPNRSAINLFIATFPVILDTIFKYWVFRYLSRISPSAVATLKDMNE</sequence>
<keyword evidence="7 8" id="KW-0472">Membrane</keyword>
<evidence type="ECO:0000256" key="1">
    <source>
        <dbReference type="ARBA" id="ARBA00004141"/>
    </source>
</evidence>
<accession>A0A0V7ZEQ8</accession>
<feature type="transmembrane region" description="Helical" evidence="8">
    <location>
        <begin position="299"/>
        <end position="319"/>
    </location>
</feature>
<dbReference type="GO" id="GO:0015078">
    <property type="term" value="F:proton transmembrane transporter activity"/>
    <property type="evidence" value="ECO:0007669"/>
    <property type="project" value="UniProtKB-UniRule"/>
</dbReference>
<dbReference type="EMBL" id="LMTZ01000146">
    <property type="protein sequence ID" value="KST62977.1"/>
    <property type="molecule type" value="Genomic_DNA"/>
</dbReference>
<keyword evidence="6 8" id="KW-0406">Ion transport</keyword>
<evidence type="ECO:0000256" key="5">
    <source>
        <dbReference type="ARBA" id="ARBA00022989"/>
    </source>
</evidence>
<evidence type="ECO:0000256" key="4">
    <source>
        <dbReference type="ARBA" id="ARBA00022781"/>
    </source>
</evidence>
<comment type="subcellular location">
    <subcellularLocation>
        <location evidence="8">Cell inner membrane</location>
        <topology evidence="8">Multi-pass membrane protein</topology>
    </subcellularLocation>
    <subcellularLocation>
        <location evidence="1">Membrane</location>
        <topology evidence="1">Multi-pass membrane protein</topology>
    </subcellularLocation>
</comment>
<evidence type="ECO:0000313" key="10">
    <source>
        <dbReference type="EMBL" id="KST62977.1"/>
    </source>
</evidence>